<name>A0AAU8IDS8_9BACL</name>
<dbReference type="GO" id="GO:0032259">
    <property type="term" value="P:methylation"/>
    <property type="evidence" value="ECO:0007669"/>
    <property type="project" value="UniProtKB-KW"/>
</dbReference>
<evidence type="ECO:0000313" key="2">
    <source>
        <dbReference type="EMBL" id="XCJ16243.1"/>
    </source>
</evidence>
<dbReference type="InterPro" id="IPR052356">
    <property type="entry name" value="Thiol_S-MT"/>
</dbReference>
<dbReference type="SUPFAM" id="SSF53335">
    <property type="entry name" value="S-adenosyl-L-methionine-dependent methyltransferases"/>
    <property type="match status" value="1"/>
</dbReference>
<gene>
    <name evidence="2" type="ORF">ABNN70_11165</name>
</gene>
<dbReference type="InterPro" id="IPR013216">
    <property type="entry name" value="Methyltransf_11"/>
</dbReference>
<feature type="domain" description="Methyltransferase type 11" evidence="1">
    <location>
        <begin position="43"/>
        <end position="138"/>
    </location>
</feature>
<dbReference type="InterPro" id="IPR029063">
    <property type="entry name" value="SAM-dependent_MTases_sf"/>
</dbReference>
<protein>
    <submittedName>
        <fullName evidence="2">Methyltransferase domain-containing protein</fullName>
    </submittedName>
</protein>
<dbReference type="AlphaFoldDB" id="A0AAU8IDS8"/>
<keyword evidence="2" id="KW-0489">Methyltransferase</keyword>
<accession>A0AAU8IDS8</accession>
<dbReference type="Gene3D" id="3.40.50.150">
    <property type="entry name" value="Vaccinia Virus protein VP39"/>
    <property type="match status" value="1"/>
</dbReference>
<sequence>MQNRNQVIAKRYNRVSGIYNLMDHMIKTDWRRELVSHVHGCVLEAGAGTGLNLPFYPKDAQVTGIDFSCGMLKQAEKKLNTLDNRERFQLKKMDIQQMDFPDNSFDYVVSTCVFCSVPDPVRGLREIGRVLKPGGRLLMLEHMRSEKPGVGKLMDLLNPLTVRLWGANINRRTLLNIRRAGLTIEENVNLWGTIMRKIIVRHE</sequence>
<organism evidence="2">
    <name type="scientific">Sporolactobacillus sp. Y61</name>
    <dbReference type="NCBI Taxonomy" id="3160863"/>
    <lineage>
        <taxon>Bacteria</taxon>
        <taxon>Bacillati</taxon>
        <taxon>Bacillota</taxon>
        <taxon>Bacilli</taxon>
        <taxon>Bacillales</taxon>
        <taxon>Sporolactobacillaceae</taxon>
        <taxon>Sporolactobacillus</taxon>
    </lineage>
</organism>
<dbReference type="GO" id="GO:0008757">
    <property type="term" value="F:S-adenosylmethionine-dependent methyltransferase activity"/>
    <property type="evidence" value="ECO:0007669"/>
    <property type="project" value="InterPro"/>
</dbReference>
<evidence type="ECO:0000259" key="1">
    <source>
        <dbReference type="Pfam" id="PF08241"/>
    </source>
</evidence>
<dbReference type="RefSeq" id="WP_129929016.1">
    <property type="nucleotide sequence ID" value="NZ_CP159510.1"/>
</dbReference>
<dbReference type="PANTHER" id="PTHR45036:SF1">
    <property type="entry name" value="METHYLTRANSFERASE LIKE 7A"/>
    <property type="match status" value="1"/>
</dbReference>
<dbReference type="Pfam" id="PF08241">
    <property type="entry name" value="Methyltransf_11"/>
    <property type="match status" value="1"/>
</dbReference>
<dbReference type="EMBL" id="CP159510">
    <property type="protein sequence ID" value="XCJ16243.1"/>
    <property type="molecule type" value="Genomic_DNA"/>
</dbReference>
<dbReference type="CDD" id="cd02440">
    <property type="entry name" value="AdoMet_MTases"/>
    <property type="match status" value="1"/>
</dbReference>
<dbReference type="PANTHER" id="PTHR45036">
    <property type="entry name" value="METHYLTRANSFERASE LIKE 7B"/>
    <property type="match status" value="1"/>
</dbReference>
<keyword evidence="2" id="KW-0808">Transferase</keyword>
<proteinExistence type="predicted"/>
<reference evidence="2" key="1">
    <citation type="submission" date="2024-06" db="EMBL/GenBank/DDBJ databases">
        <authorList>
            <person name="Fan A."/>
            <person name="Zhang F.Y."/>
            <person name="Zhang L."/>
        </authorList>
    </citation>
    <scope>NUCLEOTIDE SEQUENCE</scope>
    <source>
        <strain evidence="2">Y61</strain>
    </source>
</reference>